<dbReference type="RefSeq" id="WP_175493661.1">
    <property type="nucleotide sequence ID" value="NZ_FNDE01000045.1"/>
</dbReference>
<evidence type="ECO:0000313" key="1">
    <source>
        <dbReference type="EMBL" id="SDH70411.1"/>
    </source>
</evidence>
<protein>
    <submittedName>
        <fullName evidence="1">Uncharacterized protein</fullName>
    </submittedName>
</protein>
<proteinExistence type="predicted"/>
<reference evidence="1 2" key="1">
    <citation type="submission" date="2016-10" db="EMBL/GenBank/DDBJ databases">
        <authorList>
            <person name="de Groot N.N."/>
        </authorList>
    </citation>
    <scope>NUCLEOTIDE SEQUENCE [LARGE SCALE GENOMIC DNA]</scope>
    <source>
        <strain evidence="1 2">L 420-91</strain>
    </source>
</reference>
<organism evidence="1 2">
    <name type="scientific">Aneurinibacillus thermoaerophilus</name>
    <dbReference type="NCBI Taxonomy" id="143495"/>
    <lineage>
        <taxon>Bacteria</taxon>
        <taxon>Bacillati</taxon>
        <taxon>Bacillota</taxon>
        <taxon>Bacilli</taxon>
        <taxon>Bacillales</taxon>
        <taxon>Paenibacillaceae</taxon>
        <taxon>Aneurinibacillus group</taxon>
        <taxon>Aneurinibacillus</taxon>
    </lineage>
</organism>
<sequence>MKLVEFVREKQGRIELVRRLKMSEEQLAQILLSKGTKRKVMKMYGKDKVQVIIYE</sequence>
<dbReference type="EMBL" id="FNDE01000045">
    <property type="protein sequence ID" value="SDH70411.1"/>
    <property type="molecule type" value="Genomic_DNA"/>
</dbReference>
<accession>A0A1G8EKN9</accession>
<dbReference type="AlphaFoldDB" id="A0A1G8EKN9"/>
<name>A0A1G8EKN9_ANETH</name>
<gene>
    <name evidence="1" type="ORF">SAMN04489735_104516</name>
</gene>
<evidence type="ECO:0000313" key="2">
    <source>
        <dbReference type="Proteomes" id="UP000198956"/>
    </source>
</evidence>
<dbReference type="Proteomes" id="UP000198956">
    <property type="component" value="Unassembled WGS sequence"/>
</dbReference>